<feature type="region of interest" description="Disordered" evidence="1">
    <location>
        <begin position="73"/>
        <end position="94"/>
    </location>
</feature>
<proteinExistence type="predicted"/>
<evidence type="ECO:0000256" key="1">
    <source>
        <dbReference type="SAM" id="MobiDB-lite"/>
    </source>
</evidence>
<evidence type="ECO:0000313" key="3">
    <source>
        <dbReference type="Proteomes" id="UP000075714"/>
    </source>
</evidence>
<gene>
    <name evidence="2" type="ORF">GPECTOR_3g493</name>
</gene>
<feature type="compositionally biased region" description="Low complexity" evidence="1">
    <location>
        <begin position="77"/>
        <end position="94"/>
    </location>
</feature>
<organism evidence="2 3">
    <name type="scientific">Gonium pectorale</name>
    <name type="common">Green alga</name>
    <dbReference type="NCBI Taxonomy" id="33097"/>
    <lineage>
        <taxon>Eukaryota</taxon>
        <taxon>Viridiplantae</taxon>
        <taxon>Chlorophyta</taxon>
        <taxon>core chlorophytes</taxon>
        <taxon>Chlorophyceae</taxon>
        <taxon>CS clade</taxon>
        <taxon>Chlamydomonadales</taxon>
        <taxon>Volvocaceae</taxon>
        <taxon>Gonium</taxon>
    </lineage>
</organism>
<protein>
    <submittedName>
        <fullName evidence="2">Uncharacterized protein</fullName>
    </submittedName>
</protein>
<dbReference type="AlphaFoldDB" id="A0A150H007"/>
<dbReference type="EMBL" id="LSYV01000004">
    <property type="protein sequence ID" value="KXZ55364.1"/>
    <property type="molecule type" value="Genomic_DNA"/>
</dbReference>
<feature type="compositionally biased region" description="Low complexity" evidence="1">
    <location>
        <begin position="12"/>
        <end position="34"/>
    </location>
</feature>
<evidence type="ECO:0000313" key="2">
    <source>
        <dbReference type="EMBL" id="KXZ55364.1"/>
    </source>
</evidence>
<dbReference type="Proteomes" id="UP000075714">
    <property type="component" value="Unassembled WGS sequence"/>
</dbReference>
<sequence>MIGDEDESIMQVVPSIPSSSASVSDVASASTASTKTQAQRRPQAQLQTFESLPLFSLAADAPETSMIGDEDESIMVPSTPSQASASSSPTSSRAAVAAAPAANAATAHSDASASPASTSFADSDSEVNLGRLAVEVHCFMVWWERPAGSCWWEAAEGLWPLAGDVDLMDVTPCAMEALIVADRLEYDAACAPFKREMAALRLRYARAMEWCRREEELQEREESVAEPRSPTSACPAAACPATACLAAEPATPAAAASPCVSGAISPSDCGSAASSRCSSRSTSIACSHEHQEERCASAASHEVPLCGLHSAALRALLEAAAM</sequence>
<keyword evidence="3" id="KW-1185">Reference proteome</keyword>
<name>A0A150H007_GONPE</name>
<feature type="region of interest" description="Disordered" evidence="1">
    <location>
        <begin position="1"/>
        <end position="45"/>
    </location>
</feature>
<comment type="caution">
    <text evidence="2">The sequence shown here is derived from an EMBL/GenBank/DDBJ whole genome shotgun (WGS) entry which is preliminary data.</text>
</comment>
<feature type="compositionally biased region" description="Polar residues" evidence="1">
    <location>
        <begin position="35"/>
        <end position="45"/>
    </location>
</feature>
<reference evidence="3" key="1">
    <citation type="journal article" date="2016" name="Nat. Commun.">
        <title>The Gonium pectorale genome demonstrates co-option of cell cycle regulation during the evolution of multicellularity.</title>
        <authorList>
            <person name="Hanschen E.R."/>
            <person name="Marriage T.N."/>
            <person name="Ferris P.J."/>
            <person name="Hamaji T."/>
            <person name="Toyoda A."/>
            <person name="Fujiyama A."/>
            <person name="Neme R."/>
            <person name="Noguchi H."/>
            <person name="Minakuchi Y."/>
            <person name="Suzuki M."/>
            <person name="Kawai-Toyooka H."/>
            <person name="Smith D.R."/>
            <person name="Sparks H."/>
            <person name="Anderson J."/>
            <person name="Bakaric R."/>
            <person name="Luria V."/>
            <person name="Karger A."/>
            <person name="Kirschner M.W."/>
            <person name="Durand P.M."/>
            <person name="Michod R.E."/>
            <person name="Nozaki H."/>
            <person name="Olson B.J."/>
        </authorList>
    </citation>
    <scope>NUCLEOTIDE SEQUENCE [LARGE SCALE GENOMIC DNA]</scope>
    <source>
        <strain evidence="3">NIES-2863</strain>
    </source>
</reference>
<accession>A0A150H007</accession>